<evidence type="ECO:0000256" key="2">
    <source>
        <dbReference type="SAM" id="Phobius"/>
    </source>
</evidence>
<dbReference type="PANTHER" id="PTHR30441:SF8">
    <property type="entry name" value="DUF748 DOMAIN-CONTAINING PROTEIN"/>
    <property type="match status" value="1"/>
</dbReference>
<gene>
    <name evidence="3" type="ORF">RY831_25005</name>
</gene>
<keyword evidence="4" id="KW-1185">Reference proteome</keyword>
<keyword evidence="2" id="KW-0812">Transmembrane</keyword>
<dbReference type="PANTHER" id="PTHR30441">
    <property type="entry name" value="DUF748 DOMAIN-CONTAINING PROTEIN"/>
    <property type="match status" value="1"/>
</dbReference>
<dbReference type="InterPro" id="IPR008023">
    <property type="entry name" value="DUF748"/>
</dbReference>
<feature type="compositionally biased region" description="Basic and acidic residues" evidence="1">
    <location>
        <begin position="672"/>
        <end position="681"/>
    </location>
</feature>
<feature type="transmembrane region" description="Helical" evidence="2">
    <location>
        <begin position="20"/>
        <end position="45"/>
    </location>
</feature>
<keyword evidence="2" id="KW-1133">Transmembrane helix</keyword>
<dbReference type="InterPro" id="IPR052894">
    <property type="entry name" value="AsmA-related"/>
</dbReference>
<evidence type="ECO:0000256" key="1">
    <source>
        <dbReference type="SAM" id="MobiDB-lite"/>
    </source>
</evidence>
<proteinExistence type="predicted"/>
<reference evidence="3 4" key="1">
    <citation type="submission" date="2023-10" db="EMBL/GenBank/DDBJ databases">
        <title>Noviherbaspirillum sp. CPCC 100848 genome assembly.</title>
        <authorList>
            <person name="Li X.Y."/>
            <person name="Fang X.M."/>
        </authorList>
    </citation>
    <scope>NUCLEOTIDE SEQUENCE [LARGE SCALE GENOMIC DNA]</scope>
    <source>
        <strain evidence="3 4">CPCC 100848</strain>
    </source>
</reference>
<protein>
    <submittedName>
        <fullName evidence="3">DUF748 domain-containing protein</fullName>
    </submittedName>
</protein>
<dbReference type="InterPro" id="IPR036737">
    <property type="entry name" value="OmpA-like_sf"/>
</dbReference>
<feature type="compositionally biased region" description="Low complexity" evidence="1">
    <location>
        <begin position="685"/>
        <end position="699"/>
    </location>
</feature>
<dbReference type="Proteomes" id="UP001352263">
    <property type="component" value="Unassembled WGS sequence"/>
</dbReference>
<feature type="region of interest" description="Disordered" evidence="1">
    <location>
        <begin position="666"/>
        <end position="713"/>
    </location>
</feature>
<dbReference type="Pfam" id="PF05359">
    <property type="entry name" value="DUF748"/>
    <property type="match status" value="1"/>
</dbReference>
<feature type="region of interest" description="Disordered" evidence="1">
    <location>
        <begin position="439"/>
        <end position="459"/>
    </location>
</feature>
<name>A0ABU6JGV1_9BURK</name>
<keyword evidence="2" id="KW-0472">Membrane</keyword>
<dbReference type="EMBL" id="JAWIIV010000030">
    <property type="protein sequence ID" value="MEC4722427.1"/>
    <property type="molecule type" value="Genomic_DNA"/>
</dbReference>
<organism evidence="3 4">
    <name type="scientific">Noviherbaspirillum album</name>
    <dbReference type="NCBI Taxonomy" id="3080276"/>
    <lineage>
        <taxon>Bacteria</taxon>
        <taxon>Pseudomonadati</taxon>
        <taxon>Pseudomonadota</taxon>
        <taxon>Betaproteobacteria</taxon>
        <taxon>Burkholderiales</taxon>
        <taxon>Oxalobacteraceae</taxon>
        <taxon>Noviherbaspirillum</taxon>
    </lineage>
</organism>
<accession>A0ABU6JGV1</accession>
<evidence type="ECO:0000313" key="4">
    <source>
        <dbReference type="Proteomes" id="UP001352263"/>
    </source>
</evidence>
<dbReference type="RefSeq" id="WP_326509102.1">
    <property type="nucleotide sequence ID" value="NZ_JAWIIV010000030.1"/>
</dbReference>
<comment type="caution">
    <text evidence="3">The sequence shown here is derived from an EMBL/GenBank/DDBJ whole genome shotgun (WGS) entry which is preliminary data.</text>
</comment>
<sequence>MLKKITSRIWSPAAARHGSLYRIGLALAALAGLLSLYAVAGFLLLPFIAKSQAEKIFAEKFKRQTQIEEVRFNPFTLKLAVEGFRLYEADGKNVFAEIDALMVNLSAESLIRVAPIVQELHIAAPRLHIARLDANRYNFDDILAALSDQPASEETARFSINNIQLEGGRIEFDDKPTRAKHVVGDLRIGIPFISSLPSDVQIFVEPLLDAKVNGTPVLLKGKARPFASTRDATVDLDLENFDLTRFVEYLPFKARIKVPSAKLTMKMQANFLQPEGKPAAVTLSGRTSMSAVQISEPGGKSIARFDELAVELRDTPLFGERISIARISLDGFQANVQRGSDGRINIERMLAPTQASGPAPGKAQPVGAKTAVPRLSVGEIAVSNAALHFDDEAAARPMQADVERFKFTLKKLDIDLRRNAIDIAELRSDSAAFKLRQEKSGTAASSIPVPQAAKSVTTDPALKSETGPLLSIGAIHIGNWTARVEDHNHAEPAVITVAPLSASLKNLSNAPGAAPAALTLKANVNQGGLLAMEGNLGIAPLHTDFAVDIKGIDILPLQPYITDHVNLKLTRASLTASGRLQLASGKDNAVQGGFKGDLTLGNVATVDKLSGNDFLRWKSLFVGGMDLRVAPFAFSADQVALSDFFARVIIDPNGRINLQDIARGDAQGSRSLTERNDDKSGRGNAKPAAPAATASPEEAFAGDKPGNAKAPGLPPIAIRQLTLQGGRIRFTDNFIRPNYSTTLANFGGGVTGLSSVAAGNAQVDMRGEVNGAPLAVNGSINPLRGDLFLDLKANVRGMELAPLSAYSGRYVGYGIEKGKLSFEVAYRVDQRKLTAENRLTLDQLTFGNKVDSPNATKLPVQFAVALLRDRNGVIDLNLPIGGSLDDPQFSIGGLLMKVIGNAILKAATQPFAMLGSLFGGGAELSSIDYEPGRATIPSAAESKLQSLARALSERPNLKLDIGGQVDPEADREGLKRTYLERRVRSLKLRDAGIRPGSPEAAEISIRPDEYADLVARVYRDAKFPKPRNVIGLPKSVSVGEMEKLIIANAEVDEDDLIALGNQRAQNTKLWLQQKGQVVPERLFIVAPKLGKPDGNAAGSRVEFALR</sequence>
<dbReference type="Gene3D" id="3.30.1330.60">
    <property type="entry name" value="OmpA-like domain"/>
    <property type="match status" value="1"/>
</dbReference>
<evidence type="ECO:0000313" key="3">
    <source>
        <dbReference type="EMBL" id="MEC4722427.1"/>
    </source>
</evidence>